<feature type="transmembrane region" description="Helical" evidence="6">
    <location>
        <begin position="47"/>
        <end position="67"/>
    </location>
</feature>
<dbReference type="PANTHER" id="PTHR12677">
    <property type="entry name" value="GOLGI APPARATUS MEMBRANE PROTEIN TVP38-RELATED"/>
    <property type="match status" value="1"/>
</dbReference>
<comment type="caution">
    <text evidence="8">The sequence shown here is derived from an EMBL/GenBank/DDBJ whole genome shotgun (WGS) entry which is preliminary data.</text>
</comment>
<dbReference type="EMBL" id="MVBO01000003">
    <property type="protein sequence ID" value="OZJ06507.1"/>
    <property type="molecule type" value="Genomic_DNA"/>
</dbReference>
<organism evidence="8 9">
    <name type="scientific">Bifiguratus adelaidae</name>
    <dbReference type="NCBI Taxonomy" id="1938954"/>
    <lineage>
        <taxon>Eukaryota</taxon>
        <taxon>Fungi</taxon>
        <taxon>Fungi incertae sedis</taxon>
        <taxon>Mucoromycota</taxon>
        <taxon>Mucoromycotina</taxon>
        <taxon>Endogonomycetes</taxon>
        <taxon>Endogonales</taxon>
        <taxon>Endogonales incertae sedis</taxon>
        <taxon>Bifiguratus</taxon>
    </lineage>
</organism>
<keyword evidence="9" id="KW-1185">Reference proteome</keyword>
<keyword evidence="2" id="KW-1003">Cell membrane</keyword>
<keyword evidence="3 6" id="KW-0812">Transmembrane</keyword>
<dbReference type="InterPro" id="IPR015414">
    <property type="entry name" value="TMEM64"/>
</dbReference>
<evidence type="ECO:0000256" key="5">
    <source>
        <dbReference type="ARBA" id="ARBA00023136"/>
    </source>
</evidence>
<comment type="subcellular location">
    <subcellularLocation>
        <location evidence="1">Cell membrane</location>
        <topology evidence="1">Multi-pass membrane protein</topology>
    </subcellularLocation>
</comment>
<keyword evidence="4 6" id="KW-1133">Transmembrane helix</keyword>
<dbReference type="InterPro" id="IPR032816">
    <property type="entry name" value="VTT_dom"/>
</dbReference>
<dbReference type="OrthoDB" id="166803at2759"/>
<reference evidence="8 9" key="1">
    <citation type="journal article" date="2017" name="Mycologia">
        <title>Bifiguratus adelaidae, gen. et sp. nov., a new member of Mucoromycotina in endophytic and soil-dwelling habitats.</title>
        <authorList>
            <person name="Torres-Cruz T.J."/>
            <person name="Billingsley Tobias T.L."/>
            <person name="Almatruk M."/>
            <person name="Hesse C."/>
            <person name="Kuske C.R."/>
            <person name="Desiro A."/>
            <person name="Benucci G.M."/>
            <person name="Bonito G."/>
            <person name="Stajich J.E."/>
            <person name="Dunlap C."/>
            <person name="Arnold A.E."/>
            <person name="Porras-Alfaro A."/>
        </authorList>
    </citation>
    <scope>NUCLEOTIDE SEQUENCE [LARGE SCALE GENOMIC DNA]</scope>
    <source>
        <strain evidence="8 9">AZ0501</strain>
    </source>
</reference>
<feature type="transmembrane region" description="Helical" evidence="6">
    <location>
        <begin position="239"/>
        <end position="259"/>
    </location>
</feature>
<evidence type="ECO:0000256" key="3">
    <source>
        <dbReference type="ARBA" id="ARBA00022692"/>
    </source>
</evidence>
<feature type="transmembrane region" description="Helical" evidence="6">
    <location>
        <begin position="121"/>
        <end position="145"/>
    </location>
</feature>
<dbReference type="PANTHER" id="PTHR12677:SF59">
    <property type="entry name" value="GOLGI APPARATUS MEMBRANE PROTEIN TVP38-RELATED"/>
    <property type="match status" value="1"/>
</dbReference>
<feature type="transmembrane region" description="Helical" evidence="6">
    <location>
        <begin position="326"/>
        <end position="348"/>
    </location>
</feature>
<feature type="domain" description="VTT" evidence="7">
    <location>
        <begin position="107"/>
        <end position="221"/>
    </location>
</feature>
<evidence type="ECO:0000313" key="9">
    <source>
        <dbReference type="Proteomes" id="UP000242875"/>
    </source>
</evidence>
<dbReference type="Pfam" id="PF09335">
    <property type="entry name" value="VTT_dom"/>
    <property type="match status" value="1"/>
</dbReference>
<dbReference type="AlphaFoldDB" id="A0A261Y7C9"/>
<evidence type="ECO:0000256" key="1">
    <source>
        <dbReference type="ARBA" id="ARBA00004651"/>
    </source>
</evidence>
<name>A0A261Y7C9_9FUNG</name>
<dbReference type="GO" id="GO:0005886">
    <property type="term" value="C:plasma membrane"/>
    <property type="evidence" value="ECO:0007669"/>
    <property type="project" value="UniProtKB-SubCell"/>
</dbReference>
<protein>
    <recommendedName>
        <fullName evidence="7">VTT domain-containing protein</fullName>
    </recommendedName>
</protein>
<evidence type="ECO:0000313" key="8">
    <source>
        <dbReference type="EMBL" id="OZJ06507.1"/>
    </source>
</evidence>
<feature type="transmembrane region" description="Helical" evidence="6">
    <location>
        <begin position="186"/>
        <end position="219"/>
    </location>
</feature>
<evidence type="ECO:0000259" key="7">
    <source>
        <dbReference type="Pfam" id="PF09335"/>
    </source>
</evidence>
<evidence type="ECO:0000256" key="4">
    <source>
        <dbReference type="ARBA" id="ARBA00022989"/>
    </source>
</evidence>
<accession>A0A261Y7C9</accession>
<evidence type="ECO:0000256" key="6">
    <source>
        <dbReference type="SAM" id="Phobius"/>
    </source>
</evidence>
<feature type="transmembrane region" description="Helical" evidence="6">
    <location>
        <begin position="88"/>
        <end position="115"/>
    </location>
</feature>
<gene>
    <name evidence="8" type="ORF">BZG36_00630</name>
</gene>
<proteinExistence type="predicted"/>
<dbReference type="Proteomes" id="UP000242875">
    <property type="component" value="Unassembled WGS sequence"/>
</dbReference>
<sequence length="358" mass="39836">MAEENNVSERTRLLAGPSENGVTEEHRNLSLFRRVKQSMTGWSWREYLKLALACTITAGIVVAIVVFRVQDHIRDVLKYVEEHKDTGAAVYVAFYAICTWCFVSVNLLTMAGAFIFRPFWFTLPLALLGDALGAAGSFVVGRYLLKDWVQGQLARRPMFTALDAVMMDEGWKIVAMLRVSPLPFNLISYLCSATSISFSTFMWGTLGGVIPELVLSVWIGSVLGSLSAIEDSHLPRSVITILSMNGALILCAVVTLGVVGRCAYRKAMRTLEDHELDHQSAAQSNENGDTVKPIANAAIPTVPITREEEEMIERDIGGYTKVEKRILYAVLVTLLLDLAVCLPLYYHFRNMERRSHAL</sequence>
<keyword evidence="5 6" id="KW-0472">Membrane</keyword>
<evidence type="ECO:0000256" key="2">
    <source>
        <dbReference type="ARBA" id="ARBA00022475"/>
    </source>
</evidence>